<dbReference type="AlphaFoldDB" id="A0A1I7WRE0"/>
<name>A0A1I7WRE0_HETBA</name>
<keyword evidence="1" id="KW-1185">Reference proteome</keyword>
<accession>A0A1I7WRE0</accession>
<organism evidence="1 2">
    <name type="scientific">Heterorhabditis bacteriophora</name>
    <name type="common">Entomopathogenic nematode worm</name>
    <dbReference type="NCBI Taxonomy" id="37862"/>
    <lineage>
        <taxon>Eukaryota</taxon>
        <taxon>Metazoa</taxon>
        <taxon>Ecdysozoa</taxon>
        <taxon>Nematoda</taxon>
        <taxon>Chromadorea</taxon>
        <taxon>Rhabditida</taxon>
        <taxon>Rhabditina</taxon>
        <taxon>Rhabditomorpha</taxon>
        <taxon>Strongyloidea</taxon>
        <taxon>Heterorhabditidae</taxon>
        <taxon>Heterorhabditis</taxon>
    </lineage>
</organism>
<reference evidence="2" key="1">
    <citation type="submission" date="2016-11" db="UniProtKB">
        <authorList>
            <consortium name="WormBaseParasite"/>
        </authorList>
    </citation>
    <scope>IDENTIFICATION</scope>
</reference>
<dbReference type="Proteomes" id="UP000095283">
    <property type="component" value="Unplaced"/>
</dbReference>
<evidence type="ECO:0000313" key="2">
    <source>
        <dbReference type="WBParaSite" id="Hba_07708"/>
    </source>
</evidence>
<dbReference type="WBParaSite" id="Hba_07708">
    <property type="protein sequence ID" value="Hba_07708"/>
    <property type="gene ID" value="Hba_07708"/>
</dbReference>
<proteinExistence type="predicted"/>
<protein>
    <submittedName>
        <fullName evidence="2">Uncharacterized protein</fullName>
    </submittedName>
</protein>
<sequence length="51" mass="6142">MRRMLSSICPAMCSDLLHPHYGPSYAHRWENSMLFLILKLKLIKLYRIQCY</sequence>
<evidence type="ECO:0000313" key="1">
    <source>
        <dbReference type="Proteomes" id="UP000095283"/>
    </source>
</evidence>